<keyword evidence="3" id="KW-0809">Transit peptide</keyword>
<dbReference type="PANTHER" id="PTHR13184">
    <property type="entry name" value="37S RIBOSOMAL PROTEIN S22"/>
    <property type="match status" value="1"/>
</dbReference>
<dbReference type="InterPro" id="IPR015324">
    <property type="entry name" value="Ribosomal_Rsm22-like"/>
</dbReference>
<evidence type="ECO:0000313" key="10">
    <source>
        <dbReference type="Proteomes" id="UP000440578"/>
    </source>
</evidence>
<keyword evidence="9" id="KW-0808">Transferase</keyword>
<evidence type="ECO:0000256" key="1">
    <source>
        <dbReference type="ARBA" id="ARBA00004173"/>
    </source>
</evidence>
<dbReference type="GO" id="GO:0032259">
    <property type="term" value="P:methylation"/>
    <property type="evidence" value="ECO:0007669"/>
    <property type="project" value="UniProtKB-KW"/>
</dbReference>
<evidence type="ECO:0000256" key="8">
    <source>
        <dbReference type="SAM" id="MobiDB-lite"/>
    </source>
</evidence>
<keyword evidence="2" id="KW-0479">Metal-binding</keyword>
<evidence type="ECO:0000256" key="5">
    <source>
        <dbReference type="ARBA" id="ARBA00023014"/>
    </source>
</evidence>
<dbReference type="OrthoDB" id="421327at2759"/>
<evidence type="ECO:0000256" key="2">
    <source>
        <dbReference type="ARBA" id="ARBA00022723"/>
    </source>
</evidence>
<evidence type="ECO:0000256" key="3">
    <source>
        <dbReference type="ARBA" id="ARBA00022946"/>
    </source>
</evidence>
<protein>
    <submittedName>
        <fullName evidence="9">Methyltransferase-like protein 17, mitochondrial</fullName>
    </submittedName>
</protein>
<feature type="region of interest" description="Disordered" evidence="8">
    <location>
        <begin position="1"/>
        <end position="50"/>
    </location>
</feature>
<organism evidence="9 10">
    <name type="scientific">Amphibalanus amphitrite</name>
    <name type="common">Striped barnacle</name>
    <name type="synonym">Balanus amphitrite</name>
    <dbReference type="NCBI Taxonomy" id="1232801"/>
    <lineage>
        <taxon>Eukaryota</taxon>
        <taxon>Metazoa</taxon>
        <taxon>Ecdysozoa</taxon>
        <taxon>Arthropoda</taxon>
        <taxon>Crustacea</taxon>
        <taxon>Multicrustacea</taxon>
        <taxon>Cirripedia</taxon>
        <taxon>Thoracica</taxon>
        <taxon>Thoracicalcarea</taxon>
        <taxon>Balanomorpha</taxon>
        <taxon>Balanoidea</taxon>
        <taxon>Balanidae</taxon>
        <taxon>Amphibalaninae</taxon>
        <taxon>Amphibalanus</taxon>
    </lineage>
</organism>
<evidence type="ECO:0000256" key="7">
    <source>
        <dbReference type="ARBA" id="ARBA00045681"/>
    </source>
</evidence>
<keyword evidence="4" id="KW-0408">Iron</keyword>
<dbReference type="InterPro" id="IPR052571">
    <property type="entry name" value="Mt_RNA_Methyltransferase"/>
</dbReference>
<evidence type="ECO:0000256" key="4">
    <source>
        <dbReference type="ARBA" id="ARBA00023004"/>
    </source>
</evidence>
<keyword evidence="6" id="KW-0496">Mitochondrion</keyword>
<accession>A0A6A4V5R3</accession>
<evidence type="ECO:0000313" key="9">
    <source>
        <dbReference type="EMBL" id="KAF0291587.1"/>
    </source>
</evidence>
<gene>
    <name evidence="9" type="primary">Mettl17</name>
    <name evidence="9" type="ORF">FJT64_010336</name>
</gene>
<name>A0A6A4V5R3_AMPAM</name>
<dbReference type="GO" id="GO:0046872">
    <property type="term" value="F:metal ion binding"/>
    <property type="evidence" value="ECO:0007669"/>
    <property type="project" value="UniProtKB-KW"/>
</dbReference>
<proteinExistence type="predicted"/>
<comment type="function">
    <text evidence="7">Mitochondrial ribosome (mitoribosome) assembly factor. Binds at the interface of the head and body domains of the mitochondrial small ribosomal subunit (mt-SSU), occluding the mRNA channel and preventing compaction of the head domain towards the body. Probable inactive methyltransferase: retains the characteristic folding and ability to bind S-adenosyl-L-methionine, but it probably lost its methyltransferase activity.</text>
</comment>
<dbReference type="GO" id="GO:0006412">
    <property type="term" value="P:translation"/>
    <property type="evidence" value="ECO:0007669"/>
    <property type="project" value="InterPro"/>
</dbReference>
<keyword evidence="5" id="KW-0411">Iron-sulfur</keyword>
<comment type="caution">
    <text evidence="9">The sequence shown here is derived from an EMBL/GenBank/DDBJ whole genome shotgun (WGS) entry which is preliminary data.</text>
</comment>
<dbReference type="AlphaFoldDB" id="A0A6A4V5R3"/>
<feature type="compositionally biased region" description="Basic residues" evidence="8">
    <location>
        <begin position="30"/>
        <end position="43"/>
    </location>
</feature>
<dbReference type="Proteomes" id="UP000440578">
    <property type="component" value="Unassembled WGS sequence"/>
</dbReference>
<evidence type="ECO:0000256" key="6">
    <source>
        <dbReference type="ARBA" id="ARBA00023128"/>
    </source>
</evidence>
<keyword evidence="10" id="KW-1185">Reference proteome</keyword>
<keyword evidence="9" id="KW-0489">Methyltransferase</keyword>
<dbReference type="GO" id="GO:0005763">
    <property type="term" value="C:mitochondrial small ribosomal subunit"/>
    <property type="evidence" value="ECO:0007669"/>
    <property type="project" value="TreeGrafter"/>
</dbReference>
<dbReference type="PANTHER" id="PTHR13184:SF5">
    <property type="entry name" value="METHYLTRANSFERASE-LIKE PROTEIN 17, MITOCHONDRIAL"/>
    <property type="match status" value="1"/>
</dbReference>
<dbReference type="GO" id="GO:0008168">
    <property type="term" value="F:methyltransferase activity"/>
    <property type="evidence" value="ECO:0007669"/>
    <property type="project" value="UniProtKB-KW"/>
</dbReference>
<sequence>MSIWQRSESSRPTPSLDPSLPTDDIESPSRRKAFAAHLKRMRSRAQAPPQPLVDALRRSVDEYSVADLRRDAAALSYRLAARRPPTEDAEMQARAQALEQQYISQREQVNEQKLKQFVIQQLRQQVYHWQPLEMASAYEAAVYAVARLAPEFASLLYCFRQVAARDPAFGPQAVLSYGSAVGAALWAARHLWPDKVAEFVGIERRRYLSELCALLAHGGRADAPPDPSVFLRPLLPSSSRLRYPLVVAAHALMEQPSQSERLELVCSLWDRTAPGGRLMLLETGTNAGFLLVLEARDLVLRLAAQRDGAPVHVEAPCPHDGECPRFSRSLTPCHFRVPYWPLALGGAAPAEVRHAPLSYVVLRKGARPAGDRQWPRVVQPVLCRHKHVICRLCTARGVLEEVVVTRRRHGPELYQCAKKVSWGDTMPVELRDSPPDRAGDR</sequence>
<feature type="compositionally biased region" description="Polar residues" evidence="8">
    <location>
        <begin position="1"/>
        <end position="13"/>
    </location>
</feature>
<comment type="subcellular location">
    <subcellularLocation>
        <location evidence="1">Mitochondrion</location>
    </subcellularLocation>
</comment>
<reference evidence="9 10" key="1">
    <citation type="submission" date="2019-07" db="EMBL/GenBank/DDBJ databases">
        <title>Draft genome assembly of a fouling barnacle, Amphibalanus amphitrite (Darwin, 1854): The first reference genome for Thecostraca.</title>
        <authorList>
            <person name="Kim W."/>
        </authorList>
    </citation>
    <scope>NUCLEOTIDE SEQUENCE [LARGE SCALE GENOMIC DNA]</scope>
    <source>
        <strain evidence="9">SNU_AA5</strain>
        <tissue evidence="9">Soma without cirri and trophi</tissue>
    </source>
</reference>
<dbReference type="EMBL" id="VIIS01001867">
    <property type="protein sequence ID" value="KAF0291587.1"/>
    <property type="molecule type" value="Genomic_DNA"/>
</dbReference>
<dbReference type="Pfam" id="PF09243">
    <property type="entry name" value="Rsm22"/>
    <property type="match status" value="1"/>
</dbReference>
<dbReference type="GO" id="GO:0003735">
    <property type="term" value="F:structural constituent of ribosome"/>
    <property type="evidence" value="ECO:0007669"/>
    <property type="project" value="TreeGrafter"/>
</dbReference>
<dbReference type="GO" id="GO:0051536">
    <property type="term" value="F:iron-sulfur cluster binding"/>
    <property type="evidence" value="ECO:0007669"/>
    <property type="project" value="UniProtKB-KW"/>
</dbReference>